<dbReference type="EMBL" id="ML996707">
    <property type="protein sequence ID" value="KAF2396468.1"/>
    <property type="molecule type" value="Genomic_DNA"/>
</dbReference>
<proteinExistence type="predicted"/>
<protein>
    <submittedName>
        <fullName evidence="1">Uncharacterized protein</fullName>
    </submittedName>
</protein>
<evidence type="ECO:0000313" key="1">
    <source>
        <dbReference type="EMBL" id="KAF2396468.1"/>
    </source>
</evidence>
<dbReference type="AlphaFoldDB" id="A0A6G1HK73"/>
<keyword evidence="2" id="KW-1185">Reference proteome</keyword>
<evidence type="ECO:0000313" key="2">
    <source>
        <dbReference type="Proteomes" id="UP000799640"/>
    </source>
</evidence>
<sequence>MYTLVIFWKYVGLLSSAVPSCCTPVFLSFVCLVSSDRCSPAWIVVDLPIAVMQVRGTQYYVQGWDQRFRVWTPPASESMTPIPKIACKNPQTNAFMN</sequence>
<reference evidence="1" key="1">
    <citation type="journal article" date="2020" name="Stud. Mycol.">
        <title>101 Dothideomycetes genomes: a test case for predicting lifestyles and emergence of pathogens.</title>
        <authorList>
            <person name="Haridas S."/>
            <person name="Albert R."/>
            <person name="Binder M."/>
            <person name="Bloem J."/>
            <person name="Labutti K."/>
            <person name="Salamov A."/>
            <person name="Andreopoulos B."/>
            <person name="Baker S."/>
            <person name="Barry K."/>
            <person name="Bills G."/>
            <person name="Bluhm B."/>
            <person name="Cannon C."/>
            <person name="Castanera R."/>
            <person name="Culley D."/>
            <person name="Daum C."/>
            <person name="Ezra D."/>
            <person name="Gonzalez J."/>
            <person name="Henrissat B."/>
            <person name="Kuo A."/>
            <person name="Liang C."/>
            <person name="Lipzen A."/>
            <person name="Lutzoni F."/>
            <person name="Magnuson J."/>
            <person name="Mondo S."/>
            <person name="Nolan M."/>
            <person name="Ohm R."/>
            <person name="Pangilinan J."/>
            <person name="Park H.-J."/>
            <person name="Ramirez L."/>
            <person name="Alfaro M."/>
            <person name="Sun H."/>
            <person name="Tritt A."/>
            <person name="Yoshinaga Y."/>
            <person name="Zwiers L.-H."/>
            <person name="Turgeon B."/>
            <person name="Goodwin S."/>
            <person name="Spatafora J."/>
            <person name="Crous P."/>
            <person name="Grigoriev I."/>
        </authorList>
    </citation>
    <scope>NUCLEOTIDE SEQUENCE</scope>
    <source>
        <strain evidence="1">CBS 262.69</strain>
    </source>
</reference>
<accession>A0A6G1HK73</accession>
<name>A0A6G1HK73_9PEZI</name>
<dbReference type="Proteomes" id="UP000799640">
    <property type="component" value="Unassembled WGS sequence"/>
</dbReference>
<gene>
    <name evidence="1" type="ORF">EJ06DRAFT_534192</name>
</gene>
<organism evidence="1 2">
    <name type="scientific">Trichodelitschia bisporula</name>
    <dbReference type="NCBI Taxonomy" id="703511"/>
    <lineage>
        <taxon>Eukaryota</taxon>
        <taxon>Fungi</taxon>
        <taxon>Dikarya</taxon>
        <taxon>Ascomycota</taxon>
        <taxon>Pezizomycotina</taxon>
        <taxon>Dothideomycetes</taxon>
        <taxon>Dothideomycetes incertae sedis</taxon>
        <taxon>Phaeotrichales</taxon>
        <taxon>Phaeotrichaceae</taxon>
        <taxon>Trichodelitschia</taxon>
    </lineage>
</organism>